<keyword evidence="1" id="KW-0732">Signal</keyword>
<feature type="signal peptide" evidence="1">
    <location>
        <begin position="1"/>
        <end position="21"/>
    </location>
</feature>
<evidence type="ECO:0000313" key="2">
    <source>
        <dbReference type="EMBL" id="GAA4361080.1"/>
    </source>
</evidence>
<evidence type="ECO:0000256" key="1">
    <source>
        <dbReference type="SAM" id="SignalP"/>
    </source>
</evidence>
<organism evidence="2 3">
    <name type="scientific">Hymenobacter saemangeumensis</name>
    <dbReference type="NCBI Taxonomy" id="1084522"/>
    <lineage>
        <taxon>Bacteria</taxon>
        <taxon>Pseudomonadati</taxon>
        <taxon>Bacteroidota</taxon>
        <taxon>Cytophagia</taxon>
        <taxon>Cytophagales</taxon>
        <taxon>Hymenobacteraceae</taxon>
        <taxon>Hymenobacter</taxon>
    </lineage>
</organism>
<dbReference type="Proteomes" id="UP001501153">
    <property type="component" value="Unassembled WGS sequence"/>
</dbReference>
<feature type="chain" id="PRO_5047358783" description="DUF4890 domain-containing protein" evidence="1">
    <location>
        <begin position="22"/>
        <end position="132"/>
    </location>
</feature>
<name>A0ABP8IK10_9BACT</name>
<sequence>MPSLRLAAALLLSLFVLTDCARRPAPVVETVRTEDSPTPPAAARDLADVMASTLSLSPEQTTKVRSILANTVAEVNAARQKHPPKSAPLMTELKRINASSEAQLKQTLGAVKYKEFQAKKKQIQTEMQQRAR</sequence>
<keyword evidence="3" id="KW-1185">Reference proteome</keyword>
<dbReference type="RefSeq" id="WP_345236696.1">
    <property type="nucleotide sequence ID" value="NZ_BAABGZ010000057.1"/>
</dbReference>
<reference evidence="3" key="1">
    <citation type="journal article" date="2019" name="Int. J. Syst. Evol. Microbiol.">
        <title>The Global Catalogue of Microorganisms (GCM) 10K type strain sequencing project: providing services to taxonomists for standard genome sequencing and annotation.</title>
        <authorList>
            <consortium name="The Broad Institute Genomics Platform"/>
            <consortium name="The Broad Institute Genome Sequencing Center for Infectious Disease"/>
            <person name="Wu L."/>
            <person name="Ma J."/>
        </authorList>
    </citation>
    <scope>NUCLEOTIDE SEQUENCE [LARGE SCALE GENOMIC DNA]</scope>
    <source>
        <strain evidence="3">JCM 17923</strain>
    </source>
</reference>
<evidence type="ECO:0008006" key="4">
    <source>
        <dbReference type="Google" id="ProtNLM"/>
    </source>
</evidence>
<proteinExistence type="predicted"/>
<dbReference type="EMBL" id="BAABGZ010000057">
    <property type="protein sequence ID" value="GAA4361080.1"/>
    <property type="molecule type" value="Genomic_DNA"/>
</dbReference>
<accession>A0ABP8IK10</accession>
<evidence type="ECO:0000313" key="3">
    <source>
        <dbReference type="Proteomes" id="UP001501153"/>
    </source>
</evidence>
<comment type="caution">
    <text evidence="2">The sequence shown here is derived from an EMBL/GenBank/DDBJ whole genome shotgun (WGS) entry which is preliminary data.</text>
</comment>
<gene>
    <name evidence="2" type="ORF">GCM10023185_27930</name>
</gene>
<protein>
    <recommendedName>
        <fullName evidence="4">DUF4890 domain-containing protein</fullName>
    </recommendedName>
</protein>